<dbReference type="InterPro" id="IPR000182">
    <property type="entry name" value="GNAT_dom"/>
</dbReference>
<dbReference type="Gene3D" id="3.40.630.30">
    <property type="match status" value="1"/>
</dbReference>
<dbReference type="Proteomes" id="UP000510822">
    <property type="component" value="Chromosome"/>
</dbReference>
<evidence type="ECO:0000259" key="3">
    <source>
        <dbReference type="PROSITE" id="PS51186"/>
    </source>
</evidence>
<dbReference type="PANTHER" id="PTHR43877">
    <property type="entry name" value="AMINOALKYLPHOSPHONATE N-ACETYLTRANSFERASE-RELATED-RELATED"/>
    <property type="match status" value="1"/>
</dbReference>
<keyword evidence="5" id="KW-1185">Reference proteome</keyword>
<dbReference type="CDD" id="cd04301">
    <property type="entry name" value="NAT_SF"/>
    <property type="match status" value="1"/>
</dbReference>
<dbReference type="InterPro" id="IPR050832">
    <property type="entry name" value="Bact_Acetyltransf"/>
</dbReference>
<keyword evidence="1 4" id="KW-0808">Transferase</keyword>
<protein>
    <submittedName>
        <fullName evidence="4">GNAT family N-acetyltransferase</fullName>
    </submittedName>
</protein>
<dbReference type="RefSeq" id="WP_180306509.1">
    <property type="nucleotide sequence ID" value="NZ_CP058952.1"/>
</dbReference>
<evidence type="ECO:0000313" key="5">
    <source>
        <dbReference type="Proteomes" id="UP000510822"/>
    </source>
</evidence>
<evidence type="ECO:0000313" key="4">
    <source>
        <dbReference type="EMBL" id="QLI82429.1"/>
    </source>
</evidence>
<keyword evidence="2" id="KW-0012">Acyltransferase</keyword>
<evidence type="ECO:0000256" key="2">
    <source>
        <dbReference type="ARBA" id="ARBA00023315"/>
    </source>
</evidence>
<dbReference type="Pfam" id="PF00583">
    <property type="entry name" value="Acetyltransf_1"/>
    <property type="match status" value="1"/>
</dbReference>
<proteinExistence type="predicted"/>
<name>A0A7D5ZIE5_9NEIS</name>
<feature type="domain" description="N-acetyltransferase" evidence="3">
    <location>
        <begin position="1"/>
        <end position="156"/>
    </location>
</feature>
<gene>
    <name evidence="4" type="ORF">HZU75_13340</name>
</gene>
<dbReference type="AlphaFoldDB" id="A0A7D5ZIE5"/>
<dbReference type="EMBL" id="CP058952">
    <property type="protein sequence ID" value="QLI82429.1"/>
    <property type="molecule type" value="Genomic_DNA"/>
</dbReference>
<reference evidence="4 5" key="1">
    <citation type="journal article" date="2016" name="Int. J. Syst. Evol. Microbiol.">
        <title>Chitinibacter fontanus sp. nov., isolated from a spring.</title>
        <authorList>
            <person name="Sheu S.Y."/>
            <person name="Li Y.S."/>
            <person name="Young C.C."/>
            <person name="Chen W.M."/>
        </authorList>
    </citation>
    <scope>NUCLEOTIDE SEQUENCE [LARGE SCALE GENOMIC DNA]</scope>
    <source>
        <strain evidence="4 5">STM-7</strain>
    </source>
</reference>
<dbReference type="InterPro" id="IPR016181">
    <property type="entry name" value="Acyl_CoA_acyltransferase"/>
</dbReference>
<sequence length="195" mass="21585">MIRVATDDDLADVLRLYQELRPHDPTLPEDLAIERWAQIIADPNTQIVVAEIDGVLAATCALSINRSIANGARPFGIIEHVITASAYRRRGLSRQVLEFALSLAWQKDCYKVMLLSGEQLTAAHSVYESVGFKSGVEKGFVIKPPPVALSAHHRLLPTSVGTNFADFSDLITPRGATHAHYHRRSFSSQSRRLTQ</sequence>
<dbReference type="GO" id="GO:0016747">
    <property type="term" value="F:acyltransferase activity, transferring groups other than amino-acyl groups"/>
    <property type="evidence" value="ECO:0007669"/>
    <property type="project" value="InterPro"/>
</dbReference>
<dbReference type="PROSITE" id="PS51186">
    <property type="entry name" value="GNAT"/>
    <property type="match status" value="1"/>
</dbReference>
<organism evidence="4 5">
    <name type="scientific">Chitinibacter fontanus</name>
    <dbReference type="NCBI Taxonomy" id="1737446"/>
    <lineage>
        <taxon>Bacteria</taxon>
        <taxon>Pseudomonadati</taxon>
        <taxon>Pseudomonadota</taxon>
        <taxon>Betaproteobacteria</taxon>
        <taxon>Neisseriales</taxon>
        <taxon>Chitinibacteraceae</taxon>
        <taxon>Chitinibacter</taxon>
    </lineage>
</organism>
<dbReference type="SUPFAM" id="SSF55729">
    <property type="entry name" value="Acyl-CoA N-acyltransferases (Nat)"/>
    <property type="match status" value="1"/>
</dbReference>
<accession>A0A7D5ZIE5</accession>
<dbReference type="KEGG" id="cfon:HZU75_13340"/>
<evidence type="ECO:0000256" key="1">
    <source>
        <dbReference type="ARBA" id="ARBA00022679"/>
    </source>
</evidence>